<dbReference type="PANTHER" id="PTHR47618">
    <property type="entry name" value="BIFUNCTIONAL OLIGORIBONUCLEASE AND PAP PHOSPHATASE NRNA"/>
    <property type="match status" value="1"/>
</dbReference>
<dbReference type="Proteomes" id="UP000622687">
    <property type="component" value="Unassembled WGS sequence"/>
</dbReference>
<feature type="domain" description="DHHA1" evidence="2">
    <location>
        <begin position="246"/>
        <end position="315"/>
    </location>
</feature>
<dbReference type="InterPro" id="IPR051319">
    <property type="entry name" value="Oligoribo/pAp-PDE_c-di-AMP_PDE"/>
</dbReference>
<feature type="domain" description="DDH" evidence="1">
    <location>
        <begin position="15"/>
        <end position="155"/>
    </location>
</feature>
<dbReference type="Gene3D" id="3.10.310.30">
    <property type="match status" value="1"/>
</dbReference>
<keyword evidence="4" id="KW-1185">Reference proteome</keyword>
<dbReference type="Pfam" id="PF02272">
    <property type="entry name" value="DHHA1"/>
    <property type="match status" value="1"/>
</dbReference>
<name>A0A934M575_9CLOT</name>
<dbReference type="PANTHER" id="PTHR47618:SF1">
    <property type="entry name" value="BIFUNCTIONAL OLIGORIBONUCLEASE AND PAP PHOSPHATASE NRNA"/>
    <property type="match status" value="1"/>
</dbReference>
<dbReference type="InterPro" id="IPR038763">
    <property type="entry name" value="DHH_sf"/>
</dbReference>
<organism evidence="3 4">
    <name type="scientific">Clostridium aciditolerans</name>
    <dbReference type="NCBI Taxonomy" id="339861"/>
    <lineage>
        <taxon>Bacteria</taxon>
        <taxon>Bacillati</taxon>
        <taxon>Bacillota</taxon>
        <taxon>Clostridia</taxon>
        <taxon>Eubacteriales</taxon>
        <taxon>Clostridiaceae</taxon>
        <taxon>Clostridium</taxon>
    </lineage>
</organism>
<sequence length="320" mass="35717">MIMNKILEKIKESNRIAITFHISPDGDSLGTSLALMQGLRKIGKEVYILSKEHIPKDFSFLPCSEAVDGKRYDVVPGTECVIVLDCGDVKRINAHINFEDRNYTLINIDHHMSNELYGDLNYVDTNASAMSEIIYQMLRIMGIEIDQDMAKCLYTSLITDTGSFKYSGTTSVTHTIAGDLINTGIDFSEIHRIIFDNKKFERIKLYGKAIDKMELIGSKICVMSLTKDMLLELGIDTNTDTSDIITFGMQVDSVEVAVLIKETNEGVKMSLRSKDVVDVRKIAEKFGGGGHIKASGLSMENKTVEEAKAIIIKELEKELI</sequence>
<dbReference type="RefSeq" id="WP_211144361.1">
    <property type="nucleotide sequence ID" value="NZ_JAEEGB010000037.1"/>
</dbReference>
<protein>
    <submittedName>
        <fullName evidence="3">Bifunctional oligoribonuclease/PAP phosphatase NrnA</fullName>
    </submittedName>
</protein>
<evidence type="ECO:0000259" key="1">
    <source>
        <dbReference type="Pfam" id="PF01368"/>
    </source>
</evidence>
<evidence type="ECO:0000313" key="4">
    <source>
        <dbReference type="Proteomes" id="UP000622687"/>
    </source>
</evidence>
<dbReference type="InterPro" id="IPR001667">
    <property type="entry name" value="DDH_dom"/>
</dbReference>
<dbReference type="Gene3D" id="3.90.1640.10">
    <property type="entry name" value="inorganic pyrophosphatase (n-terminal core)"/>
    <property type="match status" value="1"/>
</dbReference>
<accession>A0A934M575</accession>
<evidence type="ECO:0000259" key="2">
    <source>
        <dbReference type="Pfam" id="PF02272"/>
    </source>
</evidence>
<dbReference type="GO" id="GO:0003676">
    <property type="term" value="F:nucleic acid binding"/>
    <property type="evidence" value="ECO:0007669"/>
    <property type="project" value="InterPro"/>
</dbReference>
<dbReference type="EMBL" id="JAEEGB010000037">
    <property type="protein sequence ID" value="MBI6874992.1"/>
    <property type="molecule type" value="Genomic_DNA"/>
</dbReference>
<comment type="caution">
    <text evidence="3">The sequence shown here is derived from an EMBL/GenBank/DDBJ whole genome shotgun (WGS) entry which is preliminary data.</text>
</comment>
<dbReference type="SUPFAM" id="SSF64182">
    <property type="entry name" value="DHH phosphoesterases"/>
    <property type="match status" value="1"/>
</dbReference>
<dbReference type="InterPro" id="IPR003156">
    <property type="entry name" value="DHHA1_dom"/>
</dbReference>
<gene>
    <name evidence="3" type="ORF">I6U51_20175</name>
</gene>
<dbReference type="Pfam" id="PF01368">
    <property type="entry name" value="DHH"/>
    <property type="match status" value="1"/>
</dbReference>
<proteinExistence type="predicted"/>
<reference evidence="3" key="1">
    <citation type="submission" date="2020-12" db="EMBL/GenBank/DDBJ databases">
        <title>Clostridium thailandense sp. nov., a novel acetogenic bacterium isolated from peat land soil in Thailand.</title>
        <authorList>
            <person name="Chaikitkaew S."/>
            <person name="Birkeland N.K."/>
        </authorList>
    </citation>
    <scope>NUCLEOTIDE SEQUENCE</scope>
    <source>
        <strain evidence="3">DSM 17425</strain>
    </source>
</reference>
<dbReference type="AlphaFoldDB" id="A0A934M575"/>
<evidence type="ECO:0000313" key="3">
    <source>
        <dbReference type="EMBL" id="MBI6874992.1"/>
    </source>
</evidence>